<gene>
    <name evidence="8" type="ORF">KSP40_PGU002922</name>
</gene>
<evidence type="ECO:0000313" key="9">
    <source>
        <dbReference type="Proteomes" id="UP001412067"/>
    </source>
</evidence>
<organism evidence="8 9">
    <name type="scientific">Platanthera guangdongensis</name>
    <dbReference type="NCBI Taxonomy" id="2320717"/>
    <lineage>
        <taxon>Eukaryota</taxon>
        <taxon>Viridiplantae</taxon>
        <taxon>Streptophyta</taxon>
        <taxon>Embryophyta</taxon>
        <taxon>Tracheophyta</taxon>
        <taxon>Spermatophyta</taxon>
        <taxon>Magnoliopsida</taxon>
        <taxon>Liliopsida</taxon>
        <taxon>Asparagales</taxon>
        <taxon>Orchidaceae</taxon>
        <taxon>Orchidoideae</taxon>
        <taxon>Orchideae</taxon>
        <taxon>Orchidinae</taxon>
        <taxon>Platanthera</taxon>
    </lineage>
</organism>
<comment type="caution">
    <text evidence="8">The sequence shown here is derived from an EMBL/GenBank/DDBJ whole genome shotgun (WGS) entry which is preliminary data.</text>
</comment>
<sequence>MACPAVQSWTLISLVGAYLGLLLSYLFLVGATTAFFASKLLSLFGLSLPCSCDGRFGHPTCAQTRLLIDFPTAKLAAVHRSLRSRFPFDSLLHAGASSSPVCRYDGDSCCSVSSLSAPPRALSISAPPLPADPTAKEPLALITGIHDDLISDHERILSVSVSAEKISGDPWDSDSDGLGEEDEPGREEREWLSAVVGCDKGANLLDRMRRLAMELEEERGARAALYLDLEKERSAAASAADEAMSMILRLQKEKAEIDMESRQYRRMIEEKYTYDAEEMVILKEIIVMREREKHVLEKEVQMYKQMVNSGGHVEQVSDSDESFLKDKLDALVDASDDPLLMLQSIYDSIGQNEGFVEDSLPILNPSDACSSDRKFVGVKNHVKLFNKGDYRDREIQEKSMLPTLGKLSSSDMLTSICAENSVLSNVNPLFEAEHLKHITDLTVRDEDEMVPAEVLFRVGSDDSDKRCSEFSQLKTESSILDVHVIDDDQVLLIKDDDNQNSINPEEDSSCINFDQVELSIRRSCSEISNRLSLIGNLSRRASYFDLRSSLPSVVTERSKLENEVEGLRKRLDIIRKGRAKLRLYRDQREKETFQLQLLDEIAGQLNEIRIATEPIKILRRVSSPPSPEVHTNPCLKLLLPWIDHVILHRQGVMRSRVNFCQQVQNLNSEVLPAEAGFLPTAQVQNLNSKILPTGAEFLPAAVKKDRAEITQSWLLTQRNFSVSN</sequence>
<keyword evidence="3 6" id="KW-1133">Transmembrane helix</keyword>
<keyword evidence="9" id="KW-1185">Reference proteome</keyword>
<evidence type="ECO:0000259" key="7">
    <source>
        <dbReference type="PROSITE" id="PS51775"/>
    </source>
</evidence>
<dbReference type="EMBL" id="JBBWWR010000018">
    <property type="protein sequence ID" value="KAK8943948.1"/>
    <property type="molecule type" value="Genomic_DNA"/>
</dbReference>
<feature type="compositionally biased region" description="Acidic residues" evidence="5">
    <location>
        <begin position="171"/>
        <end position="185"/>
    </location>
</feature>
<feature type="domain" description="GTD-binding" evidence="7">
    <location>
        <begin position="206"/>
        <end position="304"/>
    </location>
</feature>
<evidence type="ECO:0000256" key="3">
    <source>
        <dbReference type="ARBA" id="ARBA00022989"/>
    </source>
</evidence>
<name>A0ABR2LLK7_9ASPA</name>
<dbReference type="Proteomes" id="UP001412067">
    <property type="component" value="Unassembled WGS sequence"/>
</dbReference>
<dbReference type="PANTHER" id="PTHR31422">
    <property type="entry name" value="BNAANNG28530D PROTEIN"/>
    <property type="match status" value="1"/>
</dbReference>
<reference evidence="8 9" key="1">
    <citation type="journal article" date="2022" name="Nat. Plants">
        <title>Genomes of leafy and leafless Platanthera orchids illuminate the evolution of mycoheterotrophy.</title>
        <authorList>
            <person name="Li M.H."/>
            <person name="Liu K.W."/>
            <person name="Li Z."/>
            <person name="Lu H.C."/>
            <person name="Ye Q.L."/>
            <person name="Zhang D."/>
            <person name="Wang J.Y."/>
            <person name="Li Y.F."/>
            <person name="Zhong Z.M."/>
            <person name="Liu X."/>
            <person name="Yu X."/>
            <person name="Liu D.K."/>
            <person name="Tu X.D."/>
            <person name="Liu B."/>
            <person name="Hao Y."/>
            <person name="Liao X.Y."/>
            <person name="Jiang Y.T."/>
            <person name="Sun W.H."/>
            <person name="Chen J."/>
            <person name="Chen Y.Q."/>
            <person name="Ai Y."/>
            <person name="Zhai J.W."/>
            <person name="Wu S.S."/>
            <person name="Zhou Z."/>
            <person name="Hsiao Y.Y."/>
            <person name="Wu W.L."/>
            <person name="Chen Y.Y."/>
            <person name="Lin Y.F."/>
            <person name="Hsu J.L."/>
            <person name="Li C.Y."/>
            <person name="Wang Z.W."/>
            <person name="Zhao X."/>
            <person name="Zhong W.Y."/>
            <person name="Ma X.K."/>
            <person name="Ma L."/>
            <person name="Huang J."/>
            <person name="Chen G.Z."/>
            <person name="Huang M.Z."/>
            <person name="Huang L."/>
            <person name="Peng D.H."/>
            <person name="Luo Y.B."/>
            <person name="Zou S.Q."/>
            <person name="Chen S.P."/>
            <person name="Lan S."/>
            <person name="Tsai W.C."/>
            <person name="Van de Peer Y."/>
            <person name="Liu Z.J."/>
        </authorList>
    </citation>
    <scope>NUCLEOTIDE SEQUENCE [LARGE SCALE GENOMIC DNA]</scope>
    <source>
        <strain evidence="8">Lor288</strain>
    </source>
</reference>
<evidence type="ECO:0000256" key="4">
    <source>
        <dbReference type="ARBA" id="ARBA00023136"/>
    </source>
</evidence>
<accession>A0ABR2LLK7</accession>
<evidence type="ECO:0000313" key="8">
    <source>
        <dbReference type="EMBL" id="KAK8943948.1"/>
    </source>
</evidence>
<evidence type="ECO:0000256" key="6">
    <source>
        <dbReference type="SAM" id="Phobius"/>
    </source>
</evidence>
<evidence type="ECO:0000256" key="1">
    <source>
        <dbReference type="ARBA" id="ARBA00004370"/>
    </source>
</evidence>
<keyword evidence="4 6" id="KW-0472">Membrane</keyword>
<dbReference type="Pfam" id="PF04576">
    <property type="entry name" value="Zein-binding"/>
    <property type="match status" value="1"/>
</dbReference>
<dbReference type="PROSITE" id="PS51775">
    <property type="entry name" value="GTD_BINDING"/>
    <property type="match status" value="1"/>
</dbReference>
<evidence type="ECO:0000256" key="5">
    <source>
        <dbReference type="SAM" id="MobiDB-lite"/>
    </source>
</evidence>
<proteinExistence type="predicted"/>
<dbReference type="PANTHER" id="PTHR31422:SF3">
    <property type="entry name" value="GTD-BINDING DOMAIN-CONTAINING PROTEIN"/>
    <property type="match status" value="1"/>
</dbReference>
<evidence type="ECO:0000256" key="2">
    <source>
        <dbReference type="ARBA" id="ARBA00022692"/>
    </source>
</evidence>
<comment type="subcellular location">
    <subcellularLocation>
        <location evidence="1">Membrane</location>
    </subcellularLocation>
</comment>
<feature type="region of interest" description="Disordered" evidence="5">
    <location>
        <begin position="167"/>
        <end position="189"/>
    </location>
</feature>
<keyword evidence="2 6" id="KW-0812">Transmembrane</keyword>
<dbReference type="InterPro" id="IPR007656">
    <property type="entry name" value="GTD-bd"/>
</dbReference>
<feature type="transmembrane region" description="Helical" evidence="6">
    <location>
        <begin position="12"/>
        <end position="37"/>
    </location>
</feature>
<protein>
    <recommendedName>
        <fullName evidence="7">GTD-binding domain-containing protein</fullName>
    </recommendedName>
</protein>